<dbReference type="InterPro" id="IPR006321">
    <property type="entry name" value="PilT/PilU"/>
</dbReference>
<evidence type="ECO:0000313" key="4">
    <source>
        <dbReference type="Proteomes" id="UP000798488"/>
    </source>
</evidence>
<dbReference type="PROSITE" id="PS00662">
    <property type="entry name" value="T2SP_E"/>
    <property type="match status" value="1"/>
</dbReference>
<dbReference type="CDD" id="cd01131">
    <property type="entry name" value="PilT"/>
    <property type="match status" value="1"/>
</dbReference>
<sequence>MHINDLLEQAVVRCASDLHIMAGVAPLLRINDELTEINFPPLTASDTLELARQLLNPEKINILEQLGEVDLSTECRGLGYFRVNVYYQRGTVGIACRVVGTRIPTVDELNLPGSIKDLARRTRGLVIITGPTGSGKSTTLAAMINLINDEKQYHIITLEDPIEYRHSNKKSIISQREIGRDSRSFPSALRAALRQDPDVILVGEMRDLETISIAITAAETGHLVLATLHTMDAPQTVERIIDVFPPNQQQQIRIQLANTLVGVVSQRLLPSKDGQRRIPAVEVLVCTPAVRNLIREKKIFQIYSYMQTGGKYGMQTLDNHLLELHGKGQISAKDVMEHASDVEAMSRYFKDGARQ</sequence>
<dbReference type="GO" id="GO:0016887">
    <property type="term" value="F:ATP hydrolysis activity"/>
    <property type="evidence" value="ECO:0007669"/>
    <property type="project" value="InterPro"/>
</dbReference>
<organism evidence="3 4">
    <name type="scientific">Sporotomaculum syntrophicum</name>
    <dbReference type="NCBI Taxonomy" id="182264"/>
    <lineage>
        <taxon>Bacteria</taxon>
        <taxon>Bacillati</taxon>
        <taxon>Bacillota</taxon>
        <taxon>Clostridia</taxon>
        <taxon>Eubacteriales</taxon>
        <taxon>Desulfallaceae</taxon>
        <taxon>Sporotomaculum</taxon>
    </lineage>
</organism>
<dbReference type="NCBIfam" id="TIGR01420">
    <property type="entry name" value="pilT_fam"/>
    <property type="match status" value="1"/>
</dbReference>
<dbReference type="PANTHER" id="PTHR30486:SF16">
    <property type="entry name" value="TWITCHING MOTILITY PROTEIN PILT"/>
    <property type="match status" value="1"/>
</dbReference>
<dbReference type="SUPFAM" id="SSF52540">
    <property type="entry name" value="P-loop containing nucleoside triphosphate hydrolases"/>
    <property type="match status" value="1"/>
</dbReference>
<dbReference type="EMBL" id="LSRS01000001">
    <property type="protein sequence ID" value="KAF1086568.1"/>
    <property type="molecule type" value="Genomic_DNA"/>
</dbReference>
<evidence type="ECO:0000259" key="2">
    <source>
        <dbReference type="PROSITE" id="PS00662"/>
    </source>
</evidence>
<dbReference type="InterPro" id="IPR003593">
    <property type="entry name" value="AAA+_ATPase"/>
</dbReference>
<dbReference type="OrthoDB" id="9808272at2"/>
<reference evidence="3" key="1">
    <citation type="submission" date="2016-02" db="EMBL/GenBank/DDBJ databases">
        <title>Draft Genome Sequence of Sporotomaculum syntrophicum Strain FB, a Syntrophic Benzoate Degrader.</title>
        <authorList>
            <person name="Nobu M.K."/>
            <person name="Narihiro T."/>
            <person name="Qiu Y.-L."/>
            <person name="Ohashi A."/>
            <person name="Liu W.-T."/>
            <person name="Yuji S."/>
        </authorList>
    </citation>
    <scope>NUCLEOTIDE SEQUENCE</scope>
    <source>
        <strain evidence="3">FB</strain>
    </source>
</reference>
<protein>
    <submittedName>
        <fullName evidence="3">Twitching mobility protein</fullName>
    </submittedName>
</protein>
<dbReference type="GO" id="GO:0005524">
    <property type="term" value="F:ATP binding"/>
    <property type="evidence" value="ECO:0007669"/>
    <property type="project" value="InterPro"/>
</dbReference>
<feature type="domain" description="Bacterial type II secretion system protein E" evidence="2">
    <location>
        <begin position="193"/>
        <end position="207"/>
    </location>
</feature>
<dbReference type="SMART" id="SM00382">
    <property type="entry name" value="AAA"/>
    <property type="match status" value="1"/>
</dbReference>
<dbReference type="Gene3D" id="3.30.450.90">
    <property type="match status" value="1"/>
</dbReference>
<evidence type="ECO:0000313" key="3">
    <source>
        <dbReference type="EMBL" id="KAF1086568.1"/>
    </source>
</evidence>
<dbReference type="RefSeq" id="WP_161820714.1">
    <property type="nucleotide sequence ID" value="NZ_LSRS01000001.1"/>
</dbReference>
<dbReference type="AlphaFoldDB" id="A0A9D2WT15"/>
<dbReference type="InterPro" id="IPR027417">
    <property type="entry name" value="P-loop_NTPase"/>
</dbReference>
<comment type="caution">
    <text evidence="3">The sequence shown here is derived from an EMBL/GenBank/DDBJ whole genome shotgun (WGS) entry which is preliminary data.</text>
</comment>
<dbReference type="PANTHER" id="PTHR30486">
    <property type="entry name" value="TWITCHING MOTILITY PROTEIN PILT"/>
    <property type="match status" value="1"/>
</dbReference>
<gene>
    <name evidence="3" type="primary">pilT_1</name>
    <name evidence="3" type="ORF">SPSYN_00287</name>
</gene>
<proteinExistence type="inferred from homology"/>
<dbReference type="InterPro" id="IPR050921">
    <property type="entry name" value="T4SS_GSP_E_ATPase"/>
</dbReference>
<name>A0A9D2WT15_9FIRM</name>
<dbReference type="Gene3D" id="3.40.50.300">
    <property type="entry name" value="P-loop containing nucleotide triphosphate hydrolases"/>
    <property type="match status" value="1"/>
</dbReference>
<comment type="similarity">
    <text evidence="1">Belongs to the GSP E family.</text>
</comment>
<evidence type="ECO:0000256" key="1">
    <source>
        <dbReference type="ARBA" id="ARBA00006611"/>
    </source>
</evidence>
<dbReference type="Pfam" id="PF00437">
    <property type="entry name" value="T2SSE"/>
    <property type="match status" value="1"/>
</dbReference>
<accession>A0A9D2WT15</accession>
<dbReference type="Proteomes" id="UP000798488">
    <property type="component" value="Unassembled WGS sequence"/>
</dbReference>
<keyword evidence="4" id="KW-1185">Reference proteome</keyword>
<dbReference type="InterPro" id="IPR001482">
    <property type="entry name" value="T2SS/T4SS_dom"/>
</dbReference>